<dbReference type="InterPro" id="IPR036126">
    <property type="entry name" value="TBCA_sf"/>
</dbReference>
<dbReference type="SUPFAM" id="SSF46988">
    <property type="entry name" value="Tubulin chaperone cofactor A"/>
    <property type="match status" value="1"/>
</dbReference>
<organism evidence="8 9">
    <name type="scientific">Trichogramma kaykai</name>
    <dbReference type="NCBI Taxonomy" id="54128"/>
    <lineage>
        <taxon>Eukaryota</taxon>
        <taxon>Metazoa</taxon>
        <taxon>Ecdysozoa</taxon>
        <taxon>Arthropoda</taxon>
        <taxon>Hexapoda</taxon>
        <taxon>Insecta</taxon>
        <taxon>Pterygota</taxon>
        <taxon>Neoptera</taxon>
        <taxon>Endopterygota</taxon>
        <taxon>Hymenoptera</taxon>
        <taxon>Apocrita</taxon>
        <taxon>Proctotrupomorpha</taxon>
        <taxon>Chalcidoidea</taxon>
        <taxon>Trichogrammatidae</taxon>
        <taxon>Trichogramma</taxon>
    </lineage>
</organism>
<dbReference type="FunFam" id="1.20.58.90:FF:000008">
    <property type="entry name" value="Tubulin-specific chaperone A"/>
    <property type="match status" value="1"/>
</dbReference>
<evidence type="ECO:0000313" key="9">
    <source>
        <dbReference type="Proteomes" id="UP001627154"/>
    </source>
</evidence>
<evidence type="ECO:0000256" key="5">
    <source>
        <dbReference type="ARBA" id="ARBA00026055"/>
    </source>
</evidence>
<evidence type="ECO:0000256" key="1">
    <source>
        <dbReference type="ARBA" id="ARBA00003046"/>
    </source>
</evidence>
<dbReference type="Pfam" id="PF02970">
    <property type="entry name" value="TBCA"/>
    <property type="match status" value="1"/>
</dbReference>
<keyword evidence="6" id="KW-0963">Cytoplasm</keyword>
<dbReference type="AlphaFoldDB" id="A0ABD2WHD1"/>
<evidence type="ECO:0000256" key="2">
    <source>
        <dbReference type="ARBA" id="ARBA00006806"/>
    </source>
</evidence>
<keyword evidence="6" id="KW-0206">Cytoskeleton</keyword>
<dbReference type="GO" id="GO:0007023">
    <property type="term" value="P:post-chaperonin tubulin folding pathway"/>
    <property type="evidence" value="ECO:0007669"/>
    <property type="project" value="UniProtKB-UniRule"/>
</dbReference>
<keyword evidence="9" id="KW-1185">Reference proteome</keyword>
<evidence type="ECO:0000256" key="6">
    <source>
        <dbReference type="RuleBase" id="RU364030"/>
    </source>
</evidence>
<keyword evidence="4 6" id="KW-0143">Chaperone</keyword>
<comment type="subcellular location">
    <subcellularLocation>
        <location evidence="6">Cytoplasm</location>
        <location evidence="6">Cytoskeleton</location>
    </subcellularLocation>
</comment>
<evidence type="ECO:0000256" key="3">
    <source>
        <dbReference type="ARBA" id="ARBA00015002"/>
    </source>
</evidence>
<protein>
    <recommendedName>
        <fullName evidence="3 6">Tubulin-specific chaperone A</fullName>
    </recommendedName>
</protein>
<comment type="subunit">
    <text evidence="5 6">Supercomplex made of cofactors A to E. Cofactors A and D function by capturing and stabilizing tubulin in a quasi-native conformation. Cofactor E binds to the cofactor D-tubulin complex; interaction with cofactor C then causes the release of tubulin polypeptides that are committed to the native state.</text>
</comment>
<accession>A0ABD2WHD1</accession>
<dbReference type="PANTHER" id="PTHR21500">
    <property type="entry name" value="TUBULIN-SPECIFIC CHAPERONE A"/>
    <property type="match status" value="1"/>
</dbReference>
<dbReference type="PANTHER" id="PTHR21500:SF0">
    <property type="entry name" value="TUBULIN-SPECIFIC CHAPERONE A"/>
    <property type="match status" value="1"/>
</dbReference>
<reference evidence="8 9" key="1">
    <citation type="journal article" date="2024" name="bioRxiv">
        <title>A reference genome for Trichogramma kaykai: A tiny desert-dwelling parasitoid wasp with competing sex-ratio distorters.</title>
        <authorList>
            <person name="Culotta J."/>
            <person name="Lindsey A.R."/>
        </authorList>
    </citation>
    <scope>NUCLEOTIDE SEQUENCE [LARGE SCALE GENOMIC DNA]</scope>
    <source>
        <strain evidence="8 9">KSX58</strain>
    </source>
</reference>
<dbReference type="Proteomes" id="UP001627154">
    <property type="component" value="Unassembled WGS sequence"/>
</dbReference>
<evidence type="ECO:0000256" key="7">
    <source>
        <dbReference type="SAM" id="Coils"/>
    </source>
</evidence>
<proteinExistence type="inferred from homology"/>
<evidence type="ECO:0000256" key="4">
    <source>
        <dbReference type="ARBA" id="ARBA00023186"/>
    </source>
</evidence>
<sequence>MSDARLRQLRIKSGVVKRLAKEKVTYEKEATEQHEKIQKLKEQNKDSHVIKKQEEVLQESLMMIPDCQRRLLKAFEDLKRVLSTEEDLKESEEYIDAEEALKTAEPQLMKNSSNI</sequence>
<keyword evidence="6" id="KW-0493">Microtubule</keyword>
<dbReference type="Gene3D" id="1.20.58.90">
    <property type="match status" value="1"/>
</dbReference>
<comment type="caution">
    <text evidence="8">The sequence shown here is derived from an EMBL/GenBank/DDBJ whole genome shotgun (WGS) entry which is preliminary data.</text>
</comment>
<keyword evidence="7" id="KW-0175">Coiled coil</keyword>
<gene>
    <name evidence="8" type="ORF">TKK_013269</name>
</gene>
<name>A0ABD2WHD1_9HYME</name>
<dbReference type="InterPro" id="IPR004226">
    <property type="entry name" value="TBCA"/>
</dbReference>
<comment type="function">
    <text evidence="1">Tubulin-folding protein; involved in the early step of the tubulin folding pathway.</text>
</comment>
<dbReference type="GO" id="GO:0007021">
    <property type="term" value="P:tubulin complex assembly"/>
    <property type="evidence" value="ECO:0007669"/>
    <property type="project" value="UniProtKB-UniRule"/>
</dbReference>
<feature type="coiled-coil region" evidence="7">
    <location>
        <begin position="16"/>
        <end position="43"/>
    </location>
</feature>
<evidence type="ECO:0000313" key="8">
    <source>
        <dbReference type="EMBL" id="KAL3391932.1"/>
    </source>
</evidence>
<dbReference type="EMBL" id="JBJJXI010000107">
    <property type="protein sequence ID" value="KAL3391932.1"/>
    <property type="molecule type" value="Genomic_DNA"/>
</dbReference>
<comment type="similarity">
    <text evidence="2 6">Belongs to the TBCA family.</text>
</comment>
<dbReference type="GO" id="GO:0005874">
    <property type="term" value="C:microtubule"/>
    <property type="evidence" value="ECO:0007669"/>
    <property type="project" value="UniProtKB-KW"/>
</dbReference>